<dbReference type="AlphaFoldDB" id="E1R6U8"/>
<dbReference type="STRING" id="573413.Spirs_0070"/>
<evidence type="ECO:0000313" key="4">
    <source>
        <dbReference type="Proteomes" id="UP000002318"/>
    </source>
</evidence>
<dbReference type="InterPro" id="IPR002823">
    <property type="entry name" value="DUF112_TM"/>
</dbReference>
<dbReference type="Pfam" id="PF01970">
    <property type="entry name" value="TctA"/>
    <property type="match status" value="1"/>
</dbReference>
<dbReference type="PANTHER" id="PTHR35342">
    <property type="entry name" value="TRICARBOXYLIC TRANSPORT PROTEIN"/>
    <property type="match status" value="1"/>
</dbReference>
<organism evidence="3 4">
    <name type="scientific">Sediminispirochaeta smaragdinae (strain DSM 11293 / JCM 15392 / SEBR 4228)</name>
    <name type="common">Spirochaeta smaragdinae</name>
    <dbReference type="NCBI Taxonomy" id="573413"/>
    <lineage>
        <taxon>Bacteria</taxon>
        <taxon>Pseudomonadati</taxon>
        <taxon>Spirochaetota</taxon>
        <taxon>Spirochaetia</taxon>
        <taxon>Spirochaetales</taxon>
        <taxon>Spirochaetaceae</taxon>
        <taxon>Sediminispirochaeta</taxon>
    </lineage>
</organism>
<dbReference type="RefSeq" id="WP_013252694.1">
    <property type="nucleotide sequence ID" value="NC_014364.1"/>
</dbReference>
<feature type="domain" description="DUF112" evidence="2">
    <location>
        <begin position="17"/>
        <end position="444"/>
    </location>
</feature>
<keyword evidence="1" id="KW-0472">Membrane</keyword>
<feature type="transmembrane region" description="Helical" evidence="1">
    <location>
        <begin position="112"/>
        <end position="132"/>
    </location>
</feature>
<dbReference type="eggNOG" id="COG3333">
    <property type="taxonomic scope" value="Bacteria"/>
</dbReference>
<dbReference type="HOGENOM" id="CLU_022936_2_0_12"/>
<accession>E1R6U8</accession>
<feature type="transmembrane region" description="Helical" evidence="1">
    <location>
        <begin position="144"/>
        <end position="160"/>
    </location>
</feature>
<dbReference type="OrthoDB" id="359531at2"/>
<feature type="transmembrane region" description="Helical" evidence="1">
    <location>
        <begin position="258"/>
        <end position="285"/>
    </location>
</feature>
<reference evidence="3 4" key="1">
    <citation type="journal article" date="2010" name="Stand. Genomic Sci.">
        <title>Complete genome sequence of Spirochaeta smaragdinae type strain (SEBR 4228).</title>
        <authorList>
            <person name="Mavromatis K."/>
            <person name="Yasawong M."/>
            <person name="Chertkov O."/>
            <person name="Lapidus A."/>
            <person name="Lucas S."/>
            <person name="Nolan M."/>
            <person name="Del Rio T.G."/>
            <person name="Tice H."/>
            <person name="Cheng J.F."/>
            <person name="Pitluck S."/>
            <person name="Liolios K."/>
            <person name="Ivanova N."/>
            <person name="Tapia R."/>
            <person name="Han C."/>
            <person name="Bruce D."/>
            <person name="Goodwin L."/>
            <person name="Pati A."/>
            <person name="Chen A."/>
            <person name="Palaniappan K."/>
            <person name="Land M."/>
            <person name="Hauser L."/>
            <person name="Chang Y.J."/>
            <person name="Jeffries C.D."/>
            <person name="Detter J.C."/>
            <person name="Rohde M."/>
            <person name="Brambilla E."/>
            <person name="Spring S."/>
            <person name="Goker M."/>
            <person name="Sikorski J."/>
            <person name="Woyke T."/>
            <person name="Bristow J."/>
            <person name="Eisen J.A."/>
            <person name="Markowitz V."/>
            <person name="Hugenholtz P."/>
            <person name="Klenk H.P."/>
            <person name="Kyrpides N.C."/>
        </authorList>
    </citation>
    <scope>NUCLEOTIDE SEQUENCE [LARGE SCALE GENOMIC DNA]</scope>
    <source>
        <strain evidence="4">DSM 11293 / JCM 15392 / SEBR 4228</strain>
    </source>
</reference>
<feature type="transmembrane region" description="Helical" evidence="1">
    <location>
        <begin position="360"/>
        <end position="381"/>
    </location>
</feature>
<feature type="transmembrane region" description="Helical" evidence="1">
    <location>
        <begin position="396"/>
        <end position="428"/>
    </location>
</feature>
<evidence type="ECO:0000256" key="1">
    <source>
        <dbReference type="SAM" id="Phobius"/>
    </source>
</evidence>
<gene>
    <name evidence="3" type="ordered locus">Spirs_0070</name>
</gene>
<dbReference type="EMBL" id="CP002116">
    <property type="protein sequence ID" value="ADK79230.1"/>
    <property type="molecule type" value="Genomic_DNA"/>
</dbReference>
<feature type="transmembrane region" description="Helical" evidence="1">
    <location>
        <begin position="16"/>
        <end position="45"/>
    </location>
</feature>
<dbReference type="PANTHER" id="PTHR35342:SF5">
    <property type="entry name" value="TRICARBOXYLIC TRANSPORT PROTEIN"/>
    <property type="match status" value="1"/>
</dbReference>
<evidence type="ECO:0000259" key="2">
    <source>
        <dbReference type="Pfam" id="PF01970"/>
    </source>
</evidence>
<feature type="transmembrane region" description="Helical" evidence="1">
    <location>
        <begin position="197"/>
        <end position="218"/>
    </location>
</feature>
<proteinExistence type="predicted"/>
<feature type="transmembrane region" description="Helical" evidence="1">
    <location>
        <begin position="472"/>
        <end position="492"/>
    </location>
</feature>
<feature type="transmembrane region" description="Helical" evidence="1">
    <location>
        <begin position="57"/>
        <end position="79"/>
    </location>
</feature>
<keyword evidence="4" id="KW-1185">Reference proteome</keyword>
<dbReference type="KEGG" id="ssm:Spirs_0070"/>
<protein>
    <recommendedName>
        <fullName evidence="2">DUF112 domain-containing protein</fullName>
    </recommendedName>
</protein>
<evidence type="ECO:0000313" key="3">
    <source>
        <dbReference type="EMBL" id="ADK79230.1"/>
    </source>
</evidence>
<dbReference type="Proteomes" id="UP000002318">
    <property type="component" value="Chromosome"/>
</dbReference>
<feature type="transmembrane region" description="Helical" evidence="1">
    <location>
        <begin position="166"/>
        <end position="185"/>
    </location>
</feature>
<name>E1R6U8_SEDSS</name>
<sequence length="503" mass="53587">MGIWLHVLQSLLNPGVLLYLLFGVVIGSFLGGLPGLTATMGIAILTPITFWFSPEKGFAMLIGVWNSAIWAGGLTAILVNTPGTPASIATTFDGFALTKLGKAKLALQINTVFSVFGGLFSTLILIVAAFPLAKLAIKFGPAEYFMLGLFGLTMMISVSGNSLTKGALMGFAGLLVSTIGLDPILAAKRFTFGITDLLMGVSFIPVMIGMFGVGEVLYQISVSKSDDFIERDENASDKPIDLGKDHLTLKMIWEMGPLAFLMAAVATVVGAIPAAGGDIASIICWGQAKRLSRHPEKYGKGSEEGLATSCIANNGVLGGALTTMLTLGIPGDAATAIMIGSLMMYGMQPGPRMFVENKEFVITIMLLMIFANIIILLYGLLTTKASIKLLSVKKQFIWVTVLILCIVGSFALNNSMFDVVVMLIAGFLGFFMKRMDYAPGPFILGLLLGKIIESNLRRALSLTQGSYSFLLTHPIVIVLEVLIILALIGPLVKKLRNGRKAVA</sequence>
<keyword evidence="1" id="KW-0812">Transmembrane</keyword>
<keyword evidence="1" id="KW-1133">Transmembrane helix</keyword>